<evidence type="ECO:0000256" key="8">
    <source>
        <dbReference type="ARBA" id="ARBA00022741"/>
    </source>
</evidence>
<feature type="binding site" evidence="15">
    <location>
        <position position="459"/>
    </location>
    <ligand>
        <name>Mg(2+)</name>
        <dbReference type="ChEBI" id="CHEBI:18420"/>
        <note>shared with alpha subunit</note>
    </ligand>
</feature>
<evidence type="ECO:0000259" key="18">
    <source>
        <dbReference type="PROSITE" id="PS51447"/>
    </source>
</evidence>
<evidence type="ECO:0000259" key="17">
    <source>
        <dbReference type="PROSITE" id="PS50886"/>
    </source>
</evidence>
<dbReference type="SMART" id="SM00873">
    <property type="entry name" value="B3_4"/>
    <property type="match status" value="1"/>
</dbReference>
<dbReference type="HAMAP" id="MF_00283">
    <property type="entry name" value="Phe_tRNA_synth_beta1"/>
    <property type="match status" value="1"/>
</dbReference>
<protein>
    <recommendedName>
        <fullName evidence="15">Phenylalanine--tRNA ligase beta subunit</fullName>
        <ecNumber evidence="15">6.1.1.20</ecNumber>
    </recommendedName>
    <alternativeName>
        <fullName evidence="15">Phenylalanyl-tRNA synthetase beta subunit</fullName>
        <shortName evidence="15">PheRS</shortName>
    </alternativeName>
</protein>
<name>A0A1L8CR85_9PROT</name>
<feature type="domain" description="TRNA-binding" evidence="17">
    <location>
        <begin position="39"/>
        <end position="148"/>
    </location>
</feature>
<feature type="domain" description="FDX-ACB" evidence="18">
    <location>
        <begin position="691"/>
        <end position="789"/>
    </location>
</feature>
<dbReference type="InterPro" id="IPR005147">
    <property type="entry name" value="tRNA_synthase_B5-dom"/>
</dbReference>
<dbReference type="PROSITE" id="PS51483">
    <property type="entry name" value="B5"/>
    <property type="match status" value="1"/>
</dbReference>
<evidence type="ECO:0000256" key="16">
    <source>
        <dbReference type="PROSITE-ProRule" id="PRU00209"/>
    </source>
</evidence>
<keyword evidence="4 15" id="KW-0963">Cytoplasm</keyword>
<comment type="subcellular location">
    <subcellularLocation>
        <location evidence="1 15">Cytoplasm</location>
    </subcellularLocation>
</comment>
<sequence>MKIPFSWLKEQVALTSTPAQIADDLVRLGHEVEGVELPRAGVSGVRVGQITSKAPHPDADKLSLLKVDIGEAAPLDIVCGASNMGEGDKIPVATIGTSLPNGLKIKKGKIRGETSCGMCCSETELGLADESAGLLILPADAPVGVEVGEFLQMEEAVFDLSITPNRGDCMNTRGIARDLAADANLPLMGVAPCTAEIDAAVSAPAVSVTAETDCPAYMARRIEGVKLADSPAWMQAGLIMAGMRPVNGIVDVLNYVMLYLGQPMHAFDADKLSGEINIRSAEDGEAFKALDGRELKLNAGDLVVADQGSVIALAGIMGSEDSGVSDGTVNIVLESAFFRPARVSETRRTYAMVSEASMRFERGVDPEMVATGMQQATKIITDLFGGVVGEITVCGNTSGINAGKQMHCSVSGIEKRLGITLPEEVDDVLRRMGFGILRHADKLEVVIPPFRHDVSIPEDMSEEYARVIGFDAIPEILPALATTAPAKPDRSIHDAVAGGFLQVVTYAFISEKEQRLFVPEDGCDIRLQNPISDAMSVMRRTAWAGLLNVAKHNLNRQQPGVSIAEQGRLYKNTEQGHDENNILAWLMSGEIEADQWHSSARSADFFDLKGAVEAWLAKRGLTGRFIADDSIQGLQAGQSAKILIGREEAGRIGKVDGDIAAAFDIDIPVFVADINLDVLHAGKKAKFSPLAEFPGVERDLVFLMEKAAFVRDAGADAIVQTVKKAGGKLLMDARVFDLYEGKGVAEGMVSVGVRFTLQDPARTLTQEDSDAASSAIIAAMDKRFGVSLRG</sequence>
<dbReference type="EC" id="6.1.1.20" evidence="15"/>
<comment type="similarity">
    <text evidence="2 15">Belongs to the phenylalanyl-tRNA synthetase beta subunit family. Type 1 subfamily.</text>
</comment>
<dbReference type="InterPro" id="IPR045060">
    <property type="entry name" value="Phe-tRNA-ligase_IIc_bsu"/>
</dbReference>
<dbReference type="STRING" id="1921010.MMIC_P2398"/>
<dbReference type="FunFam" id="2.40.50.140:FF:000045">
    <property type="entry name" value="Phenylalanine--tRNA ligase beta subunit"/>
    <property type="match status" value="1"/>
</dbReference>
<dbReference type="Gene3D" id="3.30.56.10">
    <property type="match status" value="2"/>
</dbReference>
<evidence type="ECO:0000256" key="2">
    <source>
        <dbReference type="ARBA" id="ARBA00008653"/>
    </source>
</evidence>
<dbReference type="SUPFAM" id="SSF54991">
    <property type="entry name" value="Anticodon-binding domain of PheRS"/>
    <property type="match status" value="1"/>
</dbReference>
<dbReference type="InterPro" id="IPR002547">
    <property type="entry name" value="tRNA-bd_dom"/>
</dbReference>
<dbReference type="Proteomes" id="UP000231632">
    <property type="component" value="Unassembled WGS sequence"/>
</dbReference>
<dbReference type="PROSITE" id="PS50886">
    <property type="entry name" value="TRBD"/>
    <property type="match status" value="1"/>
</dbReference>
<evidence type="ECO:0000256" key="11">
    <source>
        <dbReference type="ARBA" id="ARBA00022884"/>
    </source>
</evidence>
<evidence type="ECO:0000256" key="10">
    <source>
        <dbReference type="ARBA" id="ARBA00022842"/>
    </source>
</evidence>
<evidence type="ECO:0000256" key="3">
    <source>
        <dbReference type="ARBA" id="ARBA00011209"/>
    </source>
</evidence>
<dbReference type="Pfam" id="PF03483">
    <property type="entry name" value="B3_4"/>
    <property type="match status" value="1"/>
</dbReference>
<dbReference type="Gene3D" id="2.40.50.140">
    <property type="entry name" value="Nucleic acid-binding proteins"/>
    <property type="match status" value="1"/>
</dbReference>
<keyword evidence="5 16" id="KW-0820">tRNA-binding</keyword>
<keyword evidence="10 15" id="KW-0460">Magnesium</keyword>
<dbReference type="InterPro" id="IPR005146">
    <property type="entry name" value="B3/B4_tRNA-bd"/>
</dbReference>
<dbReference type="CDD" id="cd00769">
    <property type="entry name" value="PheRS_beta_core"/>
    <property type="match status" value="1"/>
</dbReference>
<dbReference type="Gene3D" id="3.30.70.380">
    <property type="entry name" value="Ferrodoxin-fold anticodon-binding domain"/>
    <property type="match status" value="1"/>
</dbReference>
<dbReference type="Pfam" id="PF17759">
    <property type="entry name" value="tRNA_synthFbeta"/>
    <property type="match status" value="1"/>
</dbReference>
<dbReference type="SUPFAM" id="SSF46955">
    <property type="entry name" value="Putative DNA-binding domain"/>
    <property type="match status" value="1"/>
</dbReference>
<keyword evidence="11 16" id="KW-0694">RNA-binding</keyword>
<keyword evidence="12 15" id="KW-0648">Protein biosynthesis</keyword>
<dbReference type="AlphaFoldDB" id="A0A1L8CR85"/>
<feature type="binding site" evidence="15">
    <location>
        <position position="462"/>
    </location>
    <ligand>
        <name>Mg(2+)</name>
        <dbReference type="ChEBI" id="CHEBI:18420"/>
        <note>shared with alpha subunit</note>
    </ligand>
</feature>
<evidence type="ECO:0000256" key="7">
    <source>
        <dbReference type="ARBA" id="ARBA00022723"/>
    </source>
</evidence>
<keyword evidence="8 15" id="KW-0547">Nucleotide-binding</keyword>
<evidence type="ECO:0000313" key="21">
    <source>
        <dbReference type="Proteomes" id="UP000231632"/>
    </source>
</evidence>
<dbReference type="Pfam" id="PF03147">
    <property type="entry name" value="FDX-ACB"/>
    <property type="match status" value="1"/>
</dbReference>
<evidence type="ECO:0000256" key="1">
    <source>
        <dbReference type="ARBA" id="ARBA00004496"/>
    </source>
</evidence>
<dbReference type="InterPro" id="IPR045864">
    <property type="entry name" value="aa-tRNA-synth_II/BPL/LPL"/>
</dbReference>
<dbReference type="NCBIfam" id="NF045760">
    <property type="entry name" value="YtpR"/>
    <property type="match status" value="1"/>
</dbReference>
<evidence type="ECO:0000313" key="20">
    <source>
        <dbReference type="EMBL" id="GAV21413.1"/>
    </source>
</evidence>
<reference evidence="20 21" key="1">
    <citation type="journal article" date="2017" name="Arch. Microbiol.">
        <title>Mariprofundus micogutta sp. nov., a novel iron-oxidizing zetaproteobacterium isolated from a deep-sea hydrothermal field at the Bayonnaise knoll of the Izu-Ogasawara arc, and a description of Mariprofundales ord. nov. and Zetaproteobacteria classis nov.</title>
        <authorList>
            <person name="Makita H."/>
            <person name="Tanaka E."/>
            <person name="Mitsunobu S."/>
            <person name="Miyazaki M."/>
            <person name="Nunoura T."/>
            <person name="Uematsu K."/>
            <person name="Takaki Y."/>
            <person name="Nishi S."/>
            <person name="Shimamura S."/>
            <person name="Takai K."/>
        </authorList>
    </citation>
    <scope>NUCLEOTIDE SEQUENCE [LARGE SCALE GENOMIC DNA]</scope>
    <source>
        <strain evidence="20 21">ET2</strain>
    </source>
</reference>
<evidence type="ECO:0000256" key="9">
    <source>
        <dbReference type="ARBA" id="ARBA00022840"/>
    </source>
</evidence>
<comment type="caution">
    <text evidence="20">The sequence shown here is derived from an EMBL/GenBank/DDBJ whole genome shotgun (WGS) entry which is preliminary data.</text>
</comment>
<proteinExistence type="inferred from homology"/>
<feature type="binding site" evidence="15">
    <location>
        <position position="453"/>
    </location>
    <ligand>
        <name>Mg(2+)</name>
        <dbReference type="ChEBI" id="CHEBI:18420"/>
        <note>shared with alpha subunit</note>
    </ligand>
</feature>
<keyword evidence="21" id="KW-1185">Reference proteome</keyword>
<dbReference type="PANTHER" id="PTHR10947:SF0">
    <property type="entry name" value="PHENYLALANINE--TRNA LIGASE BETA SUBUNIT"/>
    <property type="match status" value="1"/>
</dbReference>
<feature type="domain" description="B5" evidence="19">
    <location>
        <begin position="401"/>
        <end position="475"/>
    </location>
</feature>
<dbReference type="SMART" id="SM00874">
    <property type="entry name" value="B5"/>
    <property type="match status" value="1"/>
</dbReference>
<dbReference type="InterPro" id="IPR020825">
    <property type="entry name" value="Phe-tRNA_synthase-like_B3/B4"/>
</dbReference>
<dbReference type="Pfam" id="PF03484">
    <property type="entry name" value="B5"/>
    <property type="match status" value="1"/>
</dbReference>
<dbReference type="Gene3D" id="3.50.40.10">
    <property type="entry name" value="Phenylalanyl-trna Synthetase, Chain B, domain 3"/>
    <property type="match status" value="1"/>
</dbReference>
<keyword evidence="6 15" id="KW-0436">Ligase</keyword>
<keyword evidence="7 15" id="KW-0479">Metal-binding</keyword>
<evidence type="ECO:0000256" key="15">
    <source>
        <dbReference type="HAMAP-Rule" id="MF_00283"/>
    </source>
</evidence>
<dbReference type="CDD" id="cd02796">
    <property type="entry name" value="tRNA_bind_bactPheRS"/>
    <property type="match status" value="1"/>
</dbReference>
<dbReference type="NCBIfam" id="TIGR00472">
    <property type="entry name" value="pheT_bact"/>
    <property type="match status" value="1"/>
</dbReference>
<evidence type="ECO:0000256" key="6">
    <source>
        <dbReference type="ARBA" id="ARBA00022598"/>
    </source>
</evidence>
<dbReference type="Gene3D" id="3.30.930.10">
    <property type="entry name" value="Bira Bifunctional Protein, Domain 2"/>
    <property type="match status" value="1"/>
</dbReference>
<dbReference type="GO" id="GO:0006432">
    <property type="term" value="P:phenylalanyl-tRNA aminoacylation"/>
    <property type="evidence" value="ECO:0007669"/>
    <property type="project" value="UniProtKB-UniRule"/>
</dbReference>
<gene>
    <name evidence="15" type="primary">pheT</name>
    <name evidence="20" type="ORF">MMIC_P2398</name>
</gene>
<keyword evidence="13 15" id="KW-0030">Aminoacyl-tRNA synthetase</keyword>
<feature type="binding site" evidence="15">
    <location>
        <position position="463"/>
    </location>
    <ligand>
        <name>Mg(2+)</name>
        <dbReference type="ChEBI" id="CHEBI:18420"/>
        <note>shared with alpha subunit</note>
    </ligand>
</feature>
<dbReference type="GO" id="GO:0005524">
    <property type="term" value="F:ATP binding"/>
    <property type="evidence" value="ECO:0007669"/>
    <property type="project" value="UniProtKB-UniRule"/>
</dbReference>
<dbReference type="RefSeq" id="WP_072660705.1">
    <property type="nucleotide sequence ID" value="NZ_BDFD01000031.1"/>
</dbReference>
<evidence type="ECO:0000256" key="12">
    <source>
        <dbReference type="ARBA" id="ARBA00022917"/>
    </source>
</evidence>
<comment type="catalytic activity">
    <reaction evidence="14 15">
        <text>tRNA(Phe) + L-phenylalanine + ATP = L-phenylalanyl-tRNA(Phe) + AMP + diphosphate + H(+)</text>
        <dbReference type="Rhea" id="RHEA:19413"/>
        <dbReference type="Rhea" id="RHEA-COMP:9668"/>
        <dbReference type="Rhea" id="RHEA-COMP:9699"/>
        <dbReference type="ChEBI" id="CHEBI:15378"/>
        <dbReference type="ChEBI" id="CHEBI:30616"/>
        <dbReference type="ChEBI" id="CHEBI:33019"/>
        <dbReference type="ChEBI" id="CHEBI:58095"/>
        <dbReference type="ChEBI" id="CHEBI:78442"/>
        <dbReference type="ChEBI" id="CHEBI:78531"/>
        <dbReference type="ChEBI" id="CHEBI:456215"/>
        <dbReference type="EC" id="6.1.1.20"/>
    </reaction>
</comment>
<dbReference type="SUPFAM" id="SSF56037">
    <property type="entry name" value="PheT/TilS domain"/>
    <property type="match status" value="1"/>
</dbReference>
<dbReference type="GO" id="GO:0009328">
    <property type="term" value="C:phenylalanine-tRNA ligase complex"/>
    <property type="evidence" value="ECO:0007669"/>
    <property type="project" value="TreeGrafter"/>
</dbReference>
<evidence type="ECO:0000259" key="19">
    <source>
        <dbReference type="PROSITE" id="PS51483"/>
    </source>
</evidence>
<evidence type="ECO:0000256" key="14">
    <source>
        <dbReference type="ARBA" id="ARBA00049255"/>
    </source>
</evidence>
<dbReference type="SUPFAM" id="SSF55681">
    <property type="entry name" value="Class II aaRS and biotin synthetases"/>
    <property type="match status" value="1"/>
</dbReference>
<dbReference type="InterPro" id="IPR004532">
    <property type="entry name" value="Phe-tRNA-ligase_IIc_bsu_bact"/>
</dbReference>
<dbReference type="Pfam" id="PF01588">
    <property type="entry name" value="tRNA_bind"/>
    <property type="match status" value="1"/>
</dbReference>
<evidence type="ECO:0000256" key="5">
    <source>
        <dbReference type="ARBA" id="ARBA00022555"/>
    </source>
</evidence>
<evidence type="ECO:0000256" key="13">
    <source>
        <dbReference type="ARBA" id="ARBA00023146"/>
    </source>
</evidence>
<dbReference type="SMART" id="SM00896">
    <property type="entry name" value="FDX-ACB"/>
    <property type="match status" value="1"/>
</dbReference>
<dbReference type="PROSITE" id="PS51447">
    <property type="entry name" value="FDX_ACB"/>
    <property type="match status" value="1"/>
</dbReference>
<keyword evidence="9 15" id="KW-0067">ATP-binding</keyword>
<accession>A0A1L8CR85</accession>
<dbReference type="PANTHER" id="PTHR10947">
    <property type="entry name" value="PHENYLALANYL-TRNA SYNTHETASE BETA CHAIN AND LEUCINE-RICH REPEAT-CONTAINING PROTEIN 47"/>
    <property type="match status" value="1"/>
</dbReference>
<organism evidence="20 21">
    <name type="scientific">Mariprofundus micogutta</name>
    <dbReference type="NCBI Taxonomy" id="1921010"/>
    <lineage>
        <taxon>Bacteria</taxon>
        <taxon>Pseudomonadati</taxon>
        <taxon>Pseudomonadota</taxon>
        <taxon>Candidatius Mariprofundia</taxon>
        <taxon>Mariprofundales</taxon>
        <taxon>Mariprofundaceae</taxon>
        <taxon>Mariprofundus</taxon>
    </lineage>
</organism>
<dbReference type="OrthoDB" id="5287145at2"/>
<dbReference type="GO" id="GO:0000049">
    <property type="term" value="F:tRNA binding"/>
    <property type="evidence" value="ECO:0007669"/>
    <property type="project" value="UniProtKB-UniRule"/>
</dbReference>
<dbReference type="InterPro" id="IPR041616">
    <property type="entry name" value="PheRS_beta_core"/>
</dbReference>
<dbReference type="InterPro" id="IPR036690">
    <property type="entry name" value="Fdx_antiC-bd_sf"/>
</dbReference>
<dbReference type="EMBL" id="BDFD01000031">
    <property type="protein sequence ID" value="GAV21413.1"/>
    <property type="molecule type" value="Genomic_DNA"/>
</dbReference>
<evidence type="ECO:0000256" key="4">
    <source>
        <dbReference type="ARBA" id="ARBA00022490"/>
    </source>
</evidence>
<dbReference type="InterPro" id="IPR033714">
    <property type="entry name" value="tRNA_bind_bactPheRS"/>
</dbReference>
<dbReference type="SUPFAM" id="SSF50249">
    <property type="entry name" value="Nucleic acid-binding proteins"/>
    <property type="match status" value="1"/>
</dbReference>
<dbReference type="GO" id="GO:0004826">
    <property type="term" value="F:phenylalanine-tRNA ligase activity"/>
    <property type="evidence" value="ECO:0007669"/>
    <property type="project" value="UniProtKB-UniRule"/>
</dbReference>
<dbReference type="InterPro" id="IPR012340">
    <property type="entry name" value="NA-bd_OB-fold"/>
</dbReference>
<dbReference type="InterPro" id="IPR005121">
    <property type="entry name" value="Fdx_antiC-bd"/>
</dbReference>
<dbReference type="GO" id="GO:0000287">
    <property type="term" value="F:magnesium ion binding"/>
    <property type="evidence" value="ECO:0007669"/>
    <property type="project" value="UniProtKB-UniRule"/>
</dbReference>
<comment type="subunit">
    <text evidence="3 15">Tetramer of two alpha and two beta subunits.</text>
</comment>
<comment type="cofactor">
    <cofactor evidence="15">
        <name>Mg(2+)</name>
        <dbReference type="ChEBI" id="CHEBI:18420"/>
    </cofactor>
    <text evidence="15">Binds 2 magnesium ions per tetramer.</text>
</comment>
<dbReference type="InterPro" id="IPR009061">
    <property type="entry name" value="DNA-bd_dom_put_sf"/>
</dbReference>